<dbReference type="Gene3D" id="3.40.710.10">
    <property type="entry name" value="DD-peptidase/beta-lactamase superfamily"/>
    <property type="match status" value="1"/>
</dbReference>
<reference evidence="2 4" key="1">
    <citation type="submission" date="2020-02" db="EMBL/GenBank/DDBJ databases">
        <authorList>
            <person name="Criscuolo A."/>
        </authorList>
    </citation>
    <scope>NUCLEOTIDE SEQUENCE [LARGE SCALE GENOMIC DNA]</scope>
    <source>
        <strain evidence="2">CECT7796</strain>
    </source>
</reference>
<dbReference type="Proteomes" id="UP000474567">
    <property type="component" value="Unassembled WGS sequence"/>
</dbReference>
<dbReference type="Pfam" id="PF00144">
    <property type="entry name" value="Beta-lactamase"/>
    <property type="match status" value="1"/>
</dbReference>
<dbReference type="InterPro" id="IPR012338">
    <property type="entry name" value="Beta-lactam/transpept-like"/>
</dbReference>
<dbReference type="KEGG" id="fcs:TRV642_4520"/>
<accession>A0A9W4TJG3</accession>
<dbReference type="InterPro" id="IPR001466">
    <property type="entry name" value="Beta-lactam-related"/>
</dbReference>
<dbReference type="EMBL" id="CADCST010000085">
    <property type="protein sequence ID" value="CAA9199030.1"/>
    <property type="molecule type" value="Genomic_DNA"/>
</dbReference>
<dbReference type="Proteomes" id="UP001152749">
    <property type="component" value="Chromosome"/>
</dbReference>
<keyword evidence="4" id="KW-1185">Reference proteome</keyword>
<organism evidence="3 5">
    <name type="scientific">Flavobacterium collinsii</name>
    <dbReference type="NCBI Taxonomy" id="1114861"/>
    <lineage>
        <taxon>Bacteria</taxon>
        <taxon>Pseudomonadati</taxon>
        <taxon>Bacteroidota</taxon>
        <taxon>Flavobacteriia</taxon>
        <taxon>Flavobacteriales</taxon>
        <taxon>Flavobacteriaceae</taxon>
        <taxon>Flavobacterium</taxon>
    </lineage>
</organism>
<dbReference type="AlphaFoldDB" id="A0A9W4TJG3"/>
<protein>
    <submittedName>
        <fullName evidence="3">Beta-lactamase domain-containing protein</fullName>
    </submittedName>
</protein>
<evidence type="ECO:0000313" key="4">
    <source>
        <dbReference type="Proteomes" id="UP000474567"/>
    </source>
</evidence>
<name>A0A9W4TJG3_9FLAO</name>
<sequence length="78" mass="8950">MTEKPLSHSISIGILYHGKEFICHYGELEKGKNNAPNNETIYEITSLSKTFTRTLAAKTVIDKKLNVDDKVQKYLMKY</sequence>
<evidence type="ECO:0000259" key="1">
    <source>
        <dbReference type="Pfam" id="PF00144"/>
    </source>
</evidence>
<dbReference type="EMBL" id="OX336425">
    <property type="protein sequence ID" value="CAI2769166.1"/>
    <property type="molecule type" value="Genomic_DNA"/>
</dbReference>
<feature type="domain" description="Beta-lactamase-related" evidence="1">
    <location>
        <begin position="9"/>
        <end position="75"/>
    </location>
</feature>
<gene>
    <name evidence="2" type="ORF">FLACOL7796_02535</name>
    <name evidence="3" type="ORF">TRV642_4520</name>
</gene>
<evidence type="ECO:0000313" key="2">
    <source>
        <dbReference type="EMBL" id="CAA9199030.1"/>
    </source>
</evidence>
<reference evidence="3" key="2">
    <citation type="submission" date="2022-09" db="EMBL/GenBank/DDBJ databases">
        <authorList>
            <person name="Duchaud E."/>
        </authorList>
    </citation>
    <scope>NUCLEOTIDE SEQUENCE</scope>
    <source>
        <strain evidence="3">TRV642</strain>
    </source>
</reference>
<evidence type="ECO:0000313" key="5">
    <source>
        <dbReference type="Proteomes" id="UP001152749"/>
    </source>
</evidence>
<dbReference type="SUPFAM" id="SSF56601">
    <property type="entry name" value="beta-lactamase/transpeptidase-like"/>
    <property type="match status" value="1"/>
</dbReference>
<dbReference type="RefSeq" id="WP_173966484.1">
    <property type="nucleotide sequence ID" value="NZ_CADCST010000085.1"/>
</dbReference>
<evidence type="ECO:0000313" key="3">
    <source>
        <dbReference type="EMBL" id="CAI2769166.1"/>
    </source>
</evidence>
<proteinExistence type="predicted"/>